<feature type="non-terminal residue" evidence="2">
    <location>
        <position position="209"/>
    </location>
</feature>
<evidence type="ECO:0000313" key="2">
    <source>
        <dbReference type="EMBL" id="DAZ92459.1"/>
    </source>
</evidence>
<dbReference type="Proteomes" id="UP001146120">
    <property type="component" value="Unassembled WGS sequence"/>
</dbReference>
<reference evidence="2" key="1">
    <citation type="submission" date="2022-11" db="EMBL/GenBank/DDBJ databases">
        <authorList>
            <person name="Morgan W.R."/>
            <person name="Tartar A."/>
        </authorList>
    </citation>
    <scope>NUCLEOTIDE SEQUENCE</scope>
    <source>
        <strain evidence="2">ARSEF 373</strain>
    </source>
</reference>
<gene>
    <name evidence="2" type="ORF">N0F65_012689</name>
</gene>
<keyword evidence="3" id="KW-1185">Reference proteome</keyword>
<name>A0AAV2YIA0_9STRA</name>
<protein>
    <submittedName>
        <fullName evidence="2">Uncharacterized protein</fullName>
    </submittedName>
</protein>
<feature type="region of interest" description="Disordered" evidence="1">
    <location>
        <begin position="92"/>
        <end position="209"/>
    </location>
</feature>
<sequence>MAKLQVAASQTCTEVSVERDATYCIAGPVCSGSGDAPVGTQCPRAGAVAVGACLSHLPSFESASNTCVLQVDTVCKQIKTGAWGCVISDASSTPPREGAACDVAPDTTPTTNPGTSSPTSSLGSSPTPTIRPSTSATPNAGTARPQPGAASRSPTPTSASSSSTPTLSATPDGNRSPTATPPPGQQTTRPATPSTHSPSTPGSPSAAPA</sequence>
<accession>A0AAV2YIA0</accession>
<evidence type="ECO:0000313" key="3">
    <source>
        <dbReference type="Proteomes" id="UP001146120"/>
    </source>
</evidence>
<organism evidence="2 3">
    <name type="scientific">Lagenidium giganteum</name>
    <dbReference type="NCBI Taxonomy" id="4803"/>
    <lineage>
        <taxon>Eukaryota</taxon>
        <taxon>Sar</taxon>
        <taxon>Stramenopiles</taxon>
        <taxon>Oomycota</taxon>
        <taxon>Peronosporomycetes</taxon>
        <taxon>Pythiales</taxon>
        <taxon>Pythiaceae</taxon>
    </lineage>
</organism>
<proteinExistence type="predicted"/>
<evidence type="ECO:0000256" key="1">
    <source>
        <dbReference type="SAM" id="MobiDB-lite"/>
    </source>
</evidence>
<feature type="compositionally biased region" description="Low complexity" evidence="1">
    <location>
        <begin position="185"/>
        <end position="209"/>
    </location>
</feature>
<reference evidence="2" key="2">
    <citation type="journal article" date="2023" name="Microbiol Resour">
        <title>Decontamination and Annotation of the Draft Genome Sequence of the Oomycete Lagenidium giganteum ARSEF 373.</title>
        <authorList>
            <person name="Morgan W.R."/>
            <person name="Tartar A."/>
        </authorList>
    </citation>
    <scope>NUCLEOTIDE SEQUENCE</scope>
    <source>
        <strain evidence="2">ARSEF 373</strain>
    </source>
</reference>
<dbReference type="EMBL" id="DAKRPA010000435">
    <property type="protein sequence ID" value="DAZ92459.1"/>
    <property type="molecule type" value="Genomic_DNA"/>
</dbReference>
<feature type="compositionally biased region" description="Low complexity" evidence="1">
    <location>
        <begin position="149"/>
        <end position="171"/>
    </location>
</feature>
<feature type="compositionally biased region" description="Low complexity" evidence="1">
    <location>
        <begin position="105"/>
        <end position="138"/>
    </location>
</feature>
<dbReference type="AlphaFoldDB" id="A0AAV2YIA0"/>
<comment type="caution">
    <text evidence="2">The sequence shown here is derived from an EMBL/GenBank/DDBJ whole genome shotgun (WGS) entry which is preliminary data.</text>
</comment>